<evidence type="ECO:0000256" key="2">
    <source>
        <dbReference type="ARBA" id="ARBA00022801"/>
    </source>
</evidence>
<comment type="caution">
    <text evidence="5">The sequence shown here is derived from an EMBL/GenBank/DDBJ whole genome shotgun (WGS) entry which is preliminary data.</text>
</comment>
<reference evidence="5 6" key="1">
    <citation type="journal article" date="2014" name="Agronomy (Basel)">
        <title>A Draft Genome Sequence for Ensete ventricosum, the Drought-Tolerant Tree Against Hunger.</title>
        <authorList>
            <person name="Harrison J."/>
            <person name="Moore K.A."/>
            <person name="Paszkiewicz K."/>
            <person name="Jones T."/>
            <person name="Grant M."/>
            <person name="Ambacheew D."/>
            <person name="Muzemil S."/>
            <person name="Studholme D.J."/>
        </authorList>
    </citation>
    <scope>NUCLEOTIDE SEQUENCE [LARGE SCALE GENOMIC DNA]</scope>
</reference>
<dbReference type="InterPro" id="IPR002833">
    <property type="entry name" value="PTH2"/>
</dbReference>
<dbReference type="PANTHER" id="PTHR12649:SF30">
    <property type="entry name" value="AMINOACYL-TRNA HYDROLASE"/>
    <property type="match status" value="1"/>
</dbReference>
<dbReference type="SUPFAM" id="SSF102462">
    <property type="entry name" value="Peptidyl-tRNA hydrolase II"/>
    <property type="match status" value="1"/>
</dbReference>
<dbReference type="GO" id="GO:0004045">
    <property type="term" value="F:peptidyl-tRNA hydrolase activity"/>
    <property type="evidence" value="ECO:0007669"/>
    <property type="project" value="UniProtKB-EC"/>
</dbReference>
<keyword evidence="2" id="KW-0378">Hydrolase</keyword>
<dbReference type="GO" id="GO:0005829">
    <property type="term" value="C:cytosol"/>
    <property type="evidence" value="ECO:0007669"/>
    <property type="project" value="TreeGrafter"/>
</dbReference>
<dbReference type="EC" id="3.1.1.29" evidence="1"/>
<feature type="transmembrane region" description="Helical" evidence="4">
    <location>
        <begin position="113"/>
        <end position="142"/>
    </location>
</feature>
<evidence type="ECO:0000256" key="4">
    <source>
        <dbReference type="SAM" id="Phobius"/>
    </source>
</evidence>
<comment type="catalytic activity">
    <reaction evidence="3">
        <text>an N-acyl-L-alpha-aminoacyl-tRNA + H2O = an N-acyl-L-amino acid + a tRNA + H(+)</text>
        <dbReference type="Rhea" id="RHEA:54448"/>
        <dbReference type="Rhea" id="RHEA-COMP:10123"/>
        <dbReference type="Rhea" id="RHEA-COMP:13883"/>
        <dbReference type="ChEBI" id="CHEBI:15377"/>
        <dbReference type="ChEBI" id="CHEBI:15378"/>
        <dbReference type="ChEBI" id="CHEBI:59874"/>
        <dbReference type="ChEBI" id="CHEBI:78442"/>
        <dbReference type="ChEBI" id="CHEBI:138191"/>
        <dbReference type="EC" id="3.1.1.29"/>
    </reaction>
</comment>
<dbReference type="Pfam" id="PF01981">
    <property type="entry name" value="PTH2"/>
    <property type="match status" value="1"/>
</dbReference>
<keyword evidence="4" id="KW-0812">Transmembrane</keyword>
<evidence type="ECO:0000256" key="3">
    <source>
        <dbReference type="ARBA" id="ARBA00048707"/>
    </source>
</evidence>
<organism evidence="5 6">
    <name type="scientific">Ensete ventricosum</name>
    <name type="common">Abyssinian banana</name>
    <name type="synonym">Musa ensete</name>
    <dbReference type="NCBI Taxonomy" id="4639"/>
    <lineage>
        <taxon>Eukaryota</taxon>
        <taxon>Viridiplantae</taxon>
        <taxon>Streptophyta</taxon>
        <taxon>Embryophyta</taxon>
        <taxon>Tracheophyta</taxon>
        <taxon>Spermatophyta</taxon>
        <taxon>Magnoliopsida</taxon>
        <taxon>Liliopsida</taxon>
        <taxon>Zingiberales</taxon>
        <taxon>Musaceae</taxon>
        <taxon>Ensete</taxon>
    </lineage>
</organism>
<dbReference type="PANTHER" id="PTHR12649">
    <property type="entry name" value="PEPTIDYL-TRNA HYDROLASE 2"/>
    <property type="match status" value="1"/>
</dbReference>
<dbReference type="Gene3D" id="3.40.1490.10">
    <property type="entry name" value="Bit1"/>
    <property type="match status" value="1"/>
</dbReference>
<proteinExistence type="predicted"/>
<name>A0A427AWK4_ENSVE</name>
<dbReference type="Proteomes" id="UP000287651">
    <property type="component" value="Unassembled WGS sequence"/>
</dbReference>
<evidence type="ECO:0000313" key="5">
    <source>
        <dbReference type="EMBL" id="RRT80623.1"/>
    </source>
</evidence>
<accession>A0A427AWK4</accession>
<sequence>MSIAKRSQTTHSLWLGIPAAAADQRPTTVEYSKRESPSMLEVGTSPLKDISGDSIHISIPDPSALVVPTLRLLRSPLRAAARGLSLRRLSPLLVLLRQRSRSPHSSRPSMADFFVGASVSLLSISTTLLIGAGCFALGFLFAHKETKSGFPFPFSWIRSLADNKRVAVPVDDGPAEPKFVERAVQKKPALLEIENLAEILEDFKMVGQYVLVVRNDLKMGKGKIAAQCSHATLGLYKKLLHKAPKALSRFKDGDGYLG</sequence>
<keyword evidence="4" id="KW-1133">Transmembrane helix</keyword>
<keyword evidence="4" id="KW-0472">Membrane</keyword>
<dbReference type="EMBL" id="AMZH03001101">
    <property type="protein sequence ID" value="RRT80623.1"/>
    <property type="molecule type" value="Genomic_DNA"/>
</dbReference>
<gene>
    <name evidence="5" type="ORF">B296_00007598</name>
</gene>
<evidence type="ECO:0000313" key="6">
    <source>
        <dbReference type="Proteomes" id="UP000287651"/>
    </source>
</evidence>
<dbReference type="AlphaFoldDB" id="A0A427AWK4"/>
<dbReference type="GO" id="GO:0005739">
    <property type="term" value="C:mitochondrion"/>
    <property type="evidence" value="ECO:0007669"/>
    <property type="project" value="TreeGrafter"/>
</dbReference>
<dbReference type="InterPro" id="IPR023476">
    <property type="entry name" value="Pep_tRNA_hydro_II_dom_sf"/>
</dbReference>
<protein>
    <recommendedName>
        <fullName evidence="1">peptidyl-tRNA hydrolase</fullName>
        <ecNumber evidence="1">3.1.1.29</ecNumber>
    </recommendedName>
</protein>
<evidence type="ECO:0000256" key="1">
    <source>
        <dbReference type="ARBA" id="ARBA00013260"/>
    </source>
</evidence>